<dbReference type="SUPFAM" id="SSF50249">
    <property type="entry name" value="Nucleic acid-binding proteins"/>
    <property type="match status" value="1"/>
</dbReference>
<keyword evidence="1" id="KW-1185">Reference proteome</keyword>
<dbReference type="Gene3D" id="2.40.50.140">
    <property type="entry name" value="Nucleic acid-binding proteins"/>
    <property type="match status" value="1"/>
</dbReference>
<evidence type="ECO:0000313" key="2">
    <source>
        <dbReference type="RefSeq" id="XP_039139077.1"/>
    </source>
</evidence>
<evidence type="ECO:0000313" key="1">
    <source>
        <dbReference type="Proteomes" id="UP001515500"/>
    </source>
</evidence>
<protein>
    <submittedName>
        <fullName evidence="2">Uncharacterized protein LOC120276409</fullName>
    </submittedName>
</protein>
<dbReference type="InterPro" id="IPR012340">
    <property type="entry name" value="NA-bd_OB-fold"/>
</dbReference>
<sequence length="162" mass="17725">MAAAAAALRQPWTTLCTIMAADTSNPSYRACSLCDRPLPDSPSSSPCPLCIRHSSAAGSHRLFRLLISIATSDKVLIVICFDRATRAIFGGSADEFFDLCELHPDAVWMAGEMMVGEICRVTLRRPTNGNAEHLRAVSLVPLRAEFRPVIARLRSLYRAPSH</sequence>
<dbReference type="Proteomes" id="UP001515500">
    <property type="component" value="Chromosome 14"/>
</dbReference>
<dbReference type="AlphaFoldDB" id="A0AB40CKE1"/>
<organism evidence="1 2">
    <name type="scientific">Dioscorea cayennensis subsp. rotundata</name>
    <name type="common">White Guinea yam</name>
    <name type="synonym">Dioscorea rotundata</name>
    <dbReference type="NCBI Taxonomy" id="55577"/>
    <lineage>
        <taxon>Eukaryota</taxon>
        <taxon>Viridiplantae</taxon>
        <taxon>Streptophyta</taxon>
        <taxon>Embryophyta</taxon>
        <taxon>Tracheophyta</taxon>
        <taxon>Spermatophyta</taxon>
        <taxon>Magnoliopsida</taxon>
        <taxon>Liliopsida</taxon>
        <taxon>Dioscoreales</taxon>
        <taxon>Dioscoreaceae</taxon>
        <taxon>Dioscorea</taxon>
    </lineage>
</organism>
<reference evidence="2" key="1">
    <citation type="submission" date="2025-08" db="UniProtKB">
        <authorList>
            <consortium name="RefSeq"/>
        </authorList>
    </citation>
    <scope>IDENTIFICATION</scope>
</reference>
<proteinExistence type="predicted"/>
<dbReference type="GeneID" id="120276409"/>
<accession>A0AB40CKE1</accession>
<dbReference type="RefSeq" id="XP_039139077.1">
    <property type="nucleotide sequence ID" value="XM_039283143.1"/>
</dbReference>
<gene>
    <name evidence="2" type="primary">LOC120276409</name>
</gene>
<name>A0AB40CKE1_DIOCR</name>